<feature type="region of interest" description="Disordered" evidence="1">
    <location>
        <begin position="37"/>
        <end position="140"/>
    </location>
</feature>
<dbReference type="AlphaFoldDB" id="A0A3N1GR58"/>
<dbReference type="EMBL" id="RJKL01000001">
    <property type="protein sequence ID" value="ROP32714.1"/>
    <property type="molecule type" value="Genomic_DNA"/>
</dbReference>
<evidence type="ECO:0000313" key="5">
    <source>
        <dbReference type="Proteomes" id="UP000271683"/>
    </source>
</evidence>
<evidence type="ECO:0000313" key="4">
    <source>
        <dbReference type="EMBL" id="ROP32714.1"/>
    </source>
</evidence>
<proteinExistence type="predicted"/>
<evidence type="ECO:0000256" key="3">
    <source>
        <dbReference type="SAM" id="SignalP"/>
    </source>
</evidence>
<reference evidence="4 5" key="1">
    <citation type="submission" date="2018-11" db="EMBL/GenBank/DDBJ databases">
        <title>Sequencing the genomes of 1000 actinobacteria strains.</title>
        <authorList>
            <person name="Klenk H.-P."/>
        </authorList>
    </citation>
    <scope>NUCLEOTIDE SEQUENCE [LARGE SCALE GENOMIC DNA]</scope>
    <source>
        <strain evidence="4 5">DSM 43634</strain>
    </source>
</reference>
<keyword evidence="2" id="KW-0812">Transmembrane</keyword>
<gene>
    <name evidence="4" type="ORF">EDD30_5661</name>
</gene>
<comment type="caution">
    <text evidence="4">The sequence shown here is derived from an EMBL/GenBank/DDBJ whole genome shotgun (WGS) entry which is preliminary data.</text>
</comment>
<feature type="compositionally biased region" description="Low complexity" evidence="1">
    <location>
        <begin position="65"/>
        <end position="74"/>
    </location>
</feature>
<feature type="signal peptide" evidence="3">
    <location>
        <begin position="1"/>
        <end position="33"/>
    </location>
</feature>
<keyword evidence="2" id="KW-1133">Transmembrane helix</keyword>
<dbReference type="NCBIfam" id="TIGR01167">
    <property type="entry name" value="LPXTG_anchor"/>
    <property type="match status" value="1"/>
</dbReference>
<feature type="transmembrane region" description="Helical" evidence="2">
    <location>
        <begin position="149"/>
        <end position="170"/>
    </location>
</feature>
<evidence type="ECO:0000256" key="1">
    <source>
        <dbReference type="SAM" id="MobiDB-lite"/>
    </source>
</evidence>
<evidence type="ECO:0000256" key="2">
    <source>
        <dbReference type="SAM" id="Phobius"/>
    </source>
</evidence>
<organism evidence="4 5">
    <name type="scientific">Couchioplanes caeruleus</name>
    <dbReference type="NCBI Taxonomy" id="56438"/>
    <lineage>
        <taxon>Bacteria</taxon>
        <taxon>Bacillati</taxon>
        <taxon>Actinomycetota</taxon>
        <taxon>Actinomycetes</taxon>
        <taxon>Micromonosporales</taxon>
        <taxon>Micromonosporaceae</taxon>
        <taxon>Couchioplanes</taxon>
    </lineage>
</organism>
<name>A0A3N1GR58_9ACTN</name>
<sequence length="176" mass="16673">MSLTRRLAAVLPATGVTVLAALALTGAPAAATADEAAARAPHPAVMTTPCAEGERDEDCGYGSKPGAAATAGPTRGNGGYGGESPSAAPTPSPTTTTPATPSTPTASVDTVPPGGESPATSTPATPAPTQSSPGGVSAGGTLPLTGAPMGLTVAFGAILVAAGVGAVIYGRRRRSA</sequence>
<feature type="chain" id="PRO_5038947871" evidence="3">
    <location>
        <begin position="34"/>
        <end position="176"/>
    </location>
</feature>
<dbReference type="RefSeq" id="WP_170208289.1">
    <property type="nucleotide sequence ID" value="NZ_RJKL01000001.1"/>
</dbReference>
<accession>A0A3N1GR58</accession>
<keyword evidence="2" id="KW-0472">Membrane</keyword>
<protein>
    <submittedName>
        <fullName evidence="4">LPXTG-motif cell wall-anchored protein</fullName>
    </submittedName>
</protein>
<keyword evidence="3" id="KW-0732">Signal</keyword>
<dbReference type="Proteomes" id="UP000271683">
    <property type="component" value="Unassembled WGS sequence"/>
</dbReference>
<feature type="compositionally biased region" description="Low complexity" evidence="1">
    <location>
        <begin position="84"/>
        <end position="133"/>
    </location>
</feature>